<organism evidence="2 3">
    <name type="scientific">Ectopseudomonas guguanensis</name>
    <dbReference type="NCBI Taxonomy" id="1198456"/>
    <lineage>
        <taxon>Bacteria</taxon>
        <taxon>Pseudomonadati</taxon>
        <taxon>Pseudomonadota</taxon>
        <taxon>Gammaproteobacteria</taxon>
        <taxon>Pseudomonadales</taxon>
        <taxon>Pseudomonadaceae</taxon>
        <taxon>Ectopseudomonas</taxon>
    </lineage>
</organism>
<feature type="coiled-coil region" evidence="1">
    <location>
        <begin position="113"/>
        <end position="140"/>
    </location>
</feature>
<dbReference type="EMBL" id="FNJJ01000003">
    <property type="protein sequence ID" value="SDP35695.1"/>
    <property type="molecule type" value="Genomic_DNA"/>
</dbReference>
<reference evidence="3" key="1">
    <citation type="submission" date="2016-10" db="EMBL/GenBank/DDBJ databases">
        <authorList>
            <person name="Varghese N."/>
            <person name="Submissions S."/>
        </authorList>
    </citation>
    <scope>NUCLEOTIDE SEQUENCE [LARGE SCALE GENOMIC DNA]</scope>
    <source>
        <strain evidence="3">JCM 18416</strain>
    </source>
</reference>
<evidence type="ECO:0000313" key="3">
    <source>
        <dbReference type="Proteomes" id="UP000199460"/>
    </source>
</evidence>
<evidence type="ECO:0000313" key="2">
    <source>
        <dbReference type="EMBL" id="SDP35695.1"/>
    </source>
</evidence>
<accession>A0A1H0S240</accession>
<protein>
    <submittedName>
        <fullName evidence="2">Uncharacterized protein</fullName>
    </submittedName>
</protein>
<name>A0A1H0S240_9GAMM</name>
<dbReference type="OrthoDB" id="9028651at2"/>
<keyword evidence="1" id="KW-0175">Coiled coil</keyword>
<dbReference type="RefSeq" id="WP_090429083.1">
    <property type="nucleotide sequence ID" value="NZ_FNJJ01000003.1"/>
</dbReference>
<keyword evidence="3" id="KW-1185">Reference proteome</keyword>
<dbReference type="AlphaFoldDB" id="A0A1H0S240"/>
<dbReference type="Proteomes" id="UP000199460">
    <property type="component" value="Unassembled WGS sequence"/>
</dbReference>
<gene>
    <name evidence="2" type="ORF">SAMN05216213_103398</name>
</gene>
<dbReference type="GeneID" id="300931081"/>
<proteinExistence type="predicted"/>
<sequence>MDSALLNLKSLDDLLVYDNFQESLSFKGTDRTFKSVVVPYRFKDMIPCGIANCRQKHLEGYLVSTSDELLIAIGKDCGRREFGVEFTRDRKRVDGEVAKARRIRTILAFKESLPSMIEELAQIERDYKRLQELRNRLMGAVSLQAYQQIKRRADLGDNQIMKSVPMTKEEAEIVWQTTNRRPNDGKGWPHKEMLLATLEGLAFMKNGFKVTVHTGLLVPLENLQRQTVEEISSMRNKALSNEAKWVGEVPTRIRQSRDLIEAGWRFFTRENIEKLKHMGVDMSALIWLLKDLPK</sequence>
<evidence type="ECO:0000256" key="1">
    <source>
        <dbReference type="SAM" id="Coils"/>
    </source>
</evidence>